<dbReference type="InterPro" id="IPR005115">
    <property type="entry name" value="Gly_transporter"/>
</dbReference>
<name>A0A7S1YWF3_9STRA</name>
<reference evidence="9" key="1">
    <citation type="submission" date="2021-01" db="EMBL/GenBank/DDBJ databases">
        <authorList>
            <person name="Corre E."/>
            <person name="Pelletier E."/>
            <person name="Niang G."/>
            <person name="Scheremetjew M."/>
            <person name="Finn R."/>
            <person name="Kale V."/>
            <person name="Holt S."/>
            <person name="Cochrane G."/>
            <person name="Meng A."/>
            <person name="Brown T."/>
            <person name="Cohen L."/>
        </authorList>
    </citation>
    <scope>NUCLEOTIDE SEQUENCE</scope>
    <source>
        <strain evidence="9">Pop2</strain>
    </source>
</reference>
<feature type="transmembrane region" description="Helical" evidence="7">
    <location>
        <begin position="110"/>
        <end position="127"/>
    </location>
</feature>
<protein>
    <recommendedName>
        <fullName evidence="8">Glycine transporter domain-containing protein</fullName>
    </recommendedName>
</protein>
<evidence type="ECO:0000256" key="7">
    <source>
        <dbReference type="SAM" id="Phobius"/>
    </source>
</evidence>
<sequence length="180" mass="20040">MTFLLWPTLESRLGWKDSAVPICTADAFGLGAFAVIGTQKAVELGLDPIMWPVVGLITCTFGGITRDVICLQNPRVMYPYRTLYATAPLLGSIAYTLLMQKSLVDVDTQVAATISFMVTFTTRVLSFNRSWRLPHWKNDKDLVWNEPIMNTLTYDESEDEGSAASLENTTPGMPPQKIQM</sequence>
<evidence type="ECO:0000256" key="4">
    <source>
        <dbReference type="ARBA" id="ARBA00022989"/>
    </source>
</evidence>
<dbReference type="PANTHER" id="PTHR30506:SF3">
    <property type="entry name" value="UPF0126 INNER MEMBRANE PROTEIN YADS-RELATED"/>
    <property type="match status" value="1"/>
</dbReference>
<evidence type="ECO:0000256" key="1">
    <source>
        <dbReference type="ARBA" id="ARBA00004651"/>
    </source>
</evidence>
<dbReference type="GO" id="GO:0005886">
    <property type="term" value="C:plasma membrane"/>
    <property type="evidence" value="ECO:0007669"/>
    <property type="project" value="UniProtKB-SubCell"/>
</dbReference>
<dbReference type="AlphaFoldDB" id="A0A7S1YWF3"/>
<gene>
    <name evidence="9" type="ORF">DBRI1063_LOCUS6394</name>
</gene>
<feature type="transmembrane region" description="Helical" evidence="7">
    <location>
        <begin position="49"/>
        <end position="69"/>
    </location>
</feature>
<evidence type="ECO:0000313" key="9">
    <source>
        <dbReference type="EMBL" id="CAD9321244.1"/>
    </source>
</evidence>
<dbReference type="Pfam" id="PF03458">
    <property type="entry name" value="Gly_transporter"/>
    <property type="match status" value="1"/>
</dbReference>
<proteinExistence type="predicted"/>
<keyword evidence="2" id="KW-1003">Cell membrane</keyword>
<comment type="subcellular location">
    <subcellularLocation>
        <location evidence="1">Cell membrane</location>
        <topology evidence="1">Multi-pass membrane protein</topology>
    </subcellularLocation>
</comment>
<feature type="domain" description="Glycine transporter" evidence="8">
    <location>
        <begin position="25"/>
        <end position="99"/>
    </location>
</feature>
<evidence type="ECO:0000256" key="6">
    <source>
        <dbReference type="SAM" id="MobiDB-lite"/>
    </source>
</evidence>
<keyword evidence="5 7" id="KW-0472">Membrane</keyword>
<dbReference type="EMBL" id="HBGN01009973">
    <property type="protein sequence ID" value="CAD9321244.1"/>
    <property type="molecule type" value="Transcribed_RNA"/>
</dbReference>
<evidence type="ECO:0000256" key="2">
    <source>
        <dbReference type="ARBA" id="ARBA00022475"/>
    </source>
</evidence>
<dbReference type="PANTHER" id="PTHR30506">
    <property type="entry name" value="INNER MEMBRANE PROTEIN"/>
    <property type="match status" value="1"/>
</dbReference>
<evidence type="ECO:0000256" key="5">
    <source>
        <dbReference type="ARBA" id="ARBA00023136"/>
    </source>
</evidence>
<accession>A0A7S1YWF3</accession>
<feature type="region of interest" description="Disordered" evidence="6">
    <location>
        <begin position="155"/>
        <end position="180"/>
    </location>
</feature>
<keyword evidence="4 7" id="KW-1133">Transmembrane helix</keyword>
<evidence type="ECO:0000259" key="8">
    <source>
        <dbReference type="Pfam" id="PF03458"/>
    </source>
</evidence>
<evidence type="ECO:0000256" key="3">
    <source>
        <dbReference type="ARBA" id="ARBA00022692"/>
    </source>
</evidence>
<feature type="transmembrane region" description="Helical" evidence="7">
    <location>
        <begin position="81"/>
        <end position="98"/>
    </location>
</feature>
<keyword evidence="3 7" id="KW-0812">Transmembrane</keyword>
<organism evidence="9">
    <name type="scientific">Ditylum brightwellii</name>
    <dbReference type="NCBI Taxonomy" id="49249"/>
    <lineage>
        <taxon>Eukaryota</taxon>
        <taxon>Sar</taxon>
        <taxon>Stramenopiles</taxon>
        <taxon>Ochrophyta</taxon>
        <taxon>Bacillariophyta</taxon>
        <taxon>Mediophyceae</taxon>
        <taxon>Lithodesmiophycidae</taxon>
        <taxon>Lithodesmiales</taxon>
        <taxon>Lithodesmiaceae</taxon>
        <taxon>Ditylum</taxon>
    </lineage>
</organism>